<evidence type="ECO:0000313" key="3">
    <source>
        <dbReference type="Proteomes" id="UP000663828"/>
    </source>
</evidence>
<protein>
    <submittedName>
        <fullName evidence="2">Uncharacterized protein</fullName>
    </submittedName>
</protein>
<dbReference type="OrthoDB" id="10014929at2759"/>
<evidence type="ECO:0000313" key="2">
    <source>
        <dbReference type="EMBL" id="CAF0977173.1"/>
    </source>
</evidence>
<dbReference type="EMBL" id="CAJNOR010000342">
    <property type="protein sequence ID" value="CAF0885630.1"/>
    <property type="molecule type" value="Genomic_DNA"/>
</dbReference>
<accession>A0A814F2B7</accession>
<keyword evidence="3" id="KW-1185">Reference proteome</keyword>
<dbReference type="EMBL" id="CAJNOJ010000055">
    <property type="protein sequence ID" value="CAF0977173.1"/>
    <property type="molecule type" value="Genomic_DNA"/>
</dbReference>
<dbReference type="Proteomes" id="UP000663828">
    <property type="component" value="Unassembled WGS sequence"/>
</dbReference>
<name>A0A814F2B7_ADIRI</name>
<evidence type="ECO:0000313" key="1">
    <source>
        <dbReference type="EMBL" id="CAF0885630.1"/>
    </source>
</evidence>
<gene>
    <name evidence="2" type="ORF">EDS130_LOCUS13675</name>
    <name evidence="1" type="ORF">XAT740_LOCUS7235</name>
</gene>
<comment type="caution">
    <text evidence="2">The sequence shown here is derived from an EMBL/GenBank/DDBJ whole genome shotgun (WGS) entry which is preliminary data.</text>
</comment>
<proteinExistence type="predicted"/>
<dbReference type="Proteomes" id="UP000663852">
    <property type="component" value="Unassembled WGS sequence"/>
</dbReference>
<sequence>MATNETLGKSAMKTLPCNGRSCPTCNKCCDWRFTGDADTWNWMRNYSNWVNDDWQRWRRNRMWKLYKLKDGATCTSTSRGPGNTYDDPVFGGHHTVHNVSFAPGLSIKASHDFIFVGDQISSGNQITSSIGDMCVCENK</sequence>
<reference evidence="2" key="1">
    <citation type="submission" date="2021-02" db="EMBL/GenBank/DDBJ databases">
        <authorList>
            <person name="Nowell W R."/>
        </authorList>
    </citation>
    <scope>NUCLEOTIDE SEQUENCE</scope>
</reference>
<dbReference type="AlphaFoldDB" id="A0A814F2B7"/>
<organism evidence="2 4">
    <name type="scientific">Adineta ricciae</name>
    <name type="common">Rotifer</name>
    <dbReference type="NCBI Taxonomy" id="249248"/>
    <lineage>
        <taxon>Eukaryota</taxon>
        <taxon>Metazoa</taxon>
        <taxon>Spiralia</taxon>
        <taxon>Gnathifera</taxon>
        <taxon>Rotifera</taxon>
        <taxon>Eurotatoria</taxon>
        <taxon>Bdelloidea</taxon>
        <taxon>Adinetida</taxon>
        <taxon>Adinetidae</taxon>
        <taxon>Adineta</taxon>
    </lineage>
</organism>
<evidence type="ECO:0000313" key="4">
    <source>
        <dbReference type="Proteomes" id="UP000663852"/>
    </source>
</evidence>